<name>A0AA38GVX5_TAXCH</name>
<keyword evidence="2" id="KW-1185">Reference proteome</keyword>
<reference evidence="1 2" key="1">
    <citation type="journal article" date="2021" name="Nat. Plants">
        <title>The Taxus genome provides insights into paclitaxel biosynthesis.</title>
        <authorList>
            <person name="Xiong X."/>
            <person name="Gou J."/>
            <person name="Liao Q."/>
            <person name="Li Y."/>
            <person name="Zhou Q."/>
            <person name="Bi G."/>
            <person name="Li C."/>
            <person name="Du R."/>
            <person name="Wang X."/>
            <person name="Sun T."/>
            <person name="Guo L."/>
            <person name="Liang H."/>
            <person name="Lu P."/>
            <person name="Wu Y."/>
            <person name="Zhang Z."/>
            <person name="Ro D.K."/>
            <person name="Shang Y."/>
            <person name="Huang S."/>
            <person name="Yan J."/>
        </authorList>
    </citation>
    <scope>NUCLEOTIDE SEQUENCE [LARGE SCALE GENOMIC DNA]</scope>
    <source>
        <strain evidence="1">Ta-2019</strain>
    </source>
</reference>
<feature type="non-terminal residue" evidence="1">
    <location>
        <position position="1"/>
    </location>
</feature>
<evidence type="ECO:0000313" key="2">
    <source>
        <dbReference type="Proteomes" id="UP000824469"/>
    </source>
</evidence>
<dbReference type="EMBL" id="JAHRHJ020000001">
    <property type="protein sequence ID" value="KAH9328885.1"/>
    <property type="molecule type" value="Genomic_DNA"/>
</dbReference>
<accession>A0AA38GVX5</accession>
<feature type="non-terminal residue" evidence="1">
    <location>
        <position position="94"/>
    </location>
</feature>
<sequence>VKIFDKDAIIAIMSTSHASQLQFQQENQENPTQSISKINYRNPLCPHIHTALKMSSEYQAIMEECEFTGLFNMPHFETDPDILNYLLSCYNSED</sequence>
<evidence type="ECO:0000313" key="1">
    <source>
        <dbReference type="EMBL" id="KAH9328885.1"/>
    </source>
</evidence>
<dbReference type="Proteomes" id="UP000824469">
    <property type="component" value="Unassembled WGS sequence"/>
</dbReference>
<gene>
    <name evidence="1" type="ORF">KI387_000993</name>
</gene>
<organism evidence="1 2">
    <name type="scientific">Taxus chinensis</name>
    <name type="common">Chinese yew</name>
    <name type="synonym">Taxus wallichiana var. chinensis</name>
    <dbReference type="NCBI Taxonomy" id="29808"/>
    <lineage>
        <taxon>Eukaryota</taxon>
        <taxon>Viridiplantae</taxon>
        <taxon>Streptophyta</taxon>
        <taxon>Embryophyta</taxon>
        <taxon>Tracheophyta</taxon>
        <taxon>Spermatophyta</taxon>
        <taxon>Pinopsida</taxon>
        <taxon>Pinidae</taxon>
        <taxon>Conifers II</taxon>
        <taxon>Cupressales</taxon>
        <taxon>Taxaceae</taxon>
        <taxon>Taxus</taxon>
    </lineage>
</organism>
<comment type="caution">
    <text evidence="1">The sequence shown here is derived from an EMBL/GenBank/DDBJ whole genome shotgun (WGS) entry which is preliminary data.</text>
</comment>
<protein>
    <submittedName>
        <fullName evidence="1">Uncharacterized protein</fullName>
    </submittedName>
</protein>
<proteinExistence type="predicted"/>
<dbReference type="AlphaFoldDB" id="A0AA38GVX5"/>